<name>A0AAD6T0V5_9AGAR</name>
<evidence type="ECO:0000313" key="3">
    <source>
        <dbReference type="Proteomes" id="UP001218188"/>
    </source>
</evidence>
<dbReference type="Pfam" id="PF12937">
    <property type="entry name" value="F-box-like"/>
    <property type="match status" value="1"/>
</dbReference>
<evidence type="ECO:0000259" key="1">
    <source>
        <dbReference type="Pfam" id="PF12937"/>
    </source>
</evidence>
<feature type="domain" description="F-box" evidence="1">
    <location>
        <begin position="4"/>
        <end position="44"/>
    </location>
</feature>
<sequence length="359" mass="39439">MPPLPQELTDDILDYVLDHKALSQCALVCHSWQHHAQSGIFRTISLGVGLQGGFGLGIMDVPVLGEVVDLFHAFHDLLVESPHLASHVRTLNLGLQPFPAEVPAHDALASGSWLKINESGAKIIPLLHALKSLALFPCGPHMHTFQLHVNILNASQTLLPETFHFAHWSFYESLALTFLGSRPSLLTLKFAECEFKQPVSFIGPTTLKLVVFDHCEGLANFSQNEGSSRLLYTECMTVKLAYLPNAAVAVMQALAGLAPSIGRSLTVVFSAVGTNSPRLFSLVPFSQLQTLHLFFLEDSPIRTISMVWLETTFAALAIPSGVSLCLSITTTHAHPSRMLDWEESWKHMHLKITVWLGVT</sequence>
<dbReference type="SUPFAM" id="SSF81383">
    <property type="entry name" value="F-box domain"/>
    <property type="match status" value="1"/>
</dbReference>
<reference evidence="2" key="1">
    <citation type="submission" date="2023-03" db="EMBL/GenBank/DDBJ databases">
        <title>Massive genome expansion in bonnet fungi (Mycena s.s.) driven by repeated elements and novel gene families across ecological guilds.</title>
        <authorList>
            <consortium name="Lawrence Berkeley National Laboratory"/>
            <person name="Harder C.B."/>
            <person name="Miyauchi S."/>
            <person name="Viragh M."/>
            <person name="Kuo A."/>
            <person name="Thoen E."/>
            <person name="Andreopoulos B."/>
            <person name="Lu D."/>
            <person name="Skrede I."/>
            <person name="Drula E."/>
            <person name="Henrissat B."/>
            <person name="Morin E."/>
            <person name="Kohler A."/>
            <person name="Barry K."/>
            <person name="LaButti K."/>
            <person name="Morin E."/>
            <person name="Salamov A."/>
            <person name="Lipzen A."/>
            <person name="Mereny Z."/>
            <person name="Hegedus B."/>
            <person name="Baldrian P."/>
            <person name="Stursova M."/>
            <person name="Weitz H."/>
            <person name="Taylor A."/>
            <person name="Grigoriev I.V."/>
            <person name="Nagy L.G."/>
            <person name="Martin F."/>
            <person name="Kauserud H."/>
        </authorList>
    </citation>
    <scope>NUCLEOTIDE SEQUENCE</scope>
    <source>
        <strain evidence="2">CBHHK200</strain>
    </source>
</reference>
<dbReference type="InterPro" id="IPR036047">
    <property type="entry name" value="F-box-like_dom_sf"/>
</dbReference>
<evidence type="ECO:0000313" key="2">
    <source>
        <dbReference type="EMBL" id="KAJ7037273.1"/>
    </source>
</evidence>
<comment type="caution">
    <text evidence="2">The sequence shown here is derived from an EMBL/GenBank/DDBJ whole genome shotgun (WGS) entry which is preliminary data.</text>
</comment>
<accession>A0AAD6T0V5</accession>
<dbReference type="InterPro" id="IPR001810">
    <property type="entry name" value="F-box_dom"/>
</dbReference>
<keyword evidence="3" id="KW-1185">Reference proteome</keyword>
<dbReference type="AlphaFoldDB" id="A0AAD6T0V5"/>
<dbReference type="EMBL" id="JARJCM010000038">
    <property type="protein sequence ID" value="KAJ7037273.1"/>
    <property type="molecule type" value="Genomic_DNA"/>
</dbReference>
<proteinExistence type="predicted"/>
<dbReference type="Proteomes" id="UP001218188">
    <property type="component" value="Unassembled WGS sequence"/>
</dbReference>
<organism evidence="2 3">
    <name type="scientific">Mycena alexandri</name>
    <dbReference type="NCBI Taxonomy" id="1745969"/>
    <lineage>
        <taxon>Eukaryota</taxon>
        <taxon>Fungi</taxon>
        <taxon>Dikarya</taxon>
        <taxon>Basidiomycota</taxon>
        <taxon>Agaricomycotina</taxon>
        <taxon>Agaricomycetes</taxon>
        <taxon>Agaricomycetidae</taxon>
        <taxon>Agaricales</taxon>
        <taxon>Marasmiineae</taxon>
        <taxon>Mycenaceae</taxon>
        <taxon>Mycena</taxon>
    </lineage>
</organism>
<gene>
    <name evidence="2" type="ORF">C8F04DRAFT_1257191</name>
</gene>
<protein>
    <recommendedName>
        <fullName evidence="1">F-box domain-containing protein</fullName>
    </recommendedName>
</protein>